<reference evidence="6" key="1">
    <citation type="submission" date="2006-12" db="EMBL/GenBank/DDBJ databases">
        <title>Complete sequence of Halorhodospira halophila SL1.</title>
        <authorList>
            <consortium name="US DOE Joint Genome Institute"/>
            <person name="Copeland A."/>
            <person name="Lucas S."/>
            <person name="Lapidus A."/>
            <person name="Barry K."/>
            <person name="Detter J.C."/>
            <person name="Glavina del Rio T."/>
            <person name="Hammon N."/>
            <person name="Israni S."/>
            <person name="Dalin E."/>
            <person name="Tice H."/>
            <person name="Pitluck S."/>
            <person name="Saunders E."/>
            <person name="Brettin T."/>
            <person name="Bruce D."/>
            <person name="Han C."/>
            <person name="Tapia R."/>
            <person name="Schmutz J."/>
            <person name="Larimer F."/>
            <person name="Land M."/>
            <person name="Hauser L."/>
            <person name="Kyrpides N."/>
            <person name="Mikhailova N."/>
            <person name="Hoff W."/>
            <person name="Richardson P."/>
        </authorList>
    </citation>
    <scope>NUCLEOTIDE SEQUENCE [LARGE SCALE GENOMIC DNA]</scope>
    <source>
        <strain evidence="6">DSM 244 / SL1</strain>
    </source>
</reference>
<evidence type="ECO:0000259" key="4">
    <source>
        <dbReference type="PROSITE" id="PS50893"/>
    </source>
</evidence>
<dbReference type="RefSeq" id="WP_011814564.1">
    <property type="nucleotide sequence ID" value="NC_008789.1"/>
</dbReference>
<keyword evidence="3" id="KW-0067">ATP-binding</keyword>
<proteinExistence type="predicted"/>
<accession>A1WXY0</accession>
<dbReference type="GO" id="GO:0005524">
    <property type="term" value="F:ATP binding"/>
    <property type="evidence" value="ECO:0007669"/>
    <property type="project" value="UniProtKB-KW"/>
</dbReference>
<evidence type="ECO:0000313" key="6">
    <source>
        <dbReference type="Proteomes" id="UP000000647"/>
    </source>
</evidence>
<dbReference type="PANTHER" id="PTHR42711:SF15">
    <property type="entry name" value="ABC-TYPE MULTIDRUG TRANSPORT SYSTEM, ATPASE COMPONENT"/>
    <property type="match status" value="1"/>
</dbReference>
<dbReference type="HOGENOM" id="CLU_000604_1_2_6"/>
<dbReference type="InterPro" id="IPR003593">
    <property type="entry name" value="AAA+_ATPase"/>
</dbReference>
<sequence length="320" mass="35594">MTALAVSDLTKTYAGGQIALHGINLTVDAGAFFGLLGPNGAGKSTLIGIISTLVNKSGGTVRVFGHDLDRDPWAVKSSIGLVPQEFNFNTFETVEQIVVNQAGYYGIPRRLARQRAEHYLHSLGLWERRDTVSRTLSGGMKRRLMIARALMHEPQLLVLDEPTAGVDIELRRSMWDFLRHINDQGTTIILTTHYLEEAESLCKDIAIIDDGRIIENTDVKSLLQRLSTHAFLLDVDRMPEPVPKLSDFALRQVDDHVLEAEVPRGRALTDLFAALSEHGITVSSMRNKSNRLEELFLHLVESNDEAQPTPHRTDGQEVIS</sequence>
<reference evidence="5 6" key="2">
    <citation type="journal article" date="2013" name="Stand. Genomic Sci.">
        <title>Complete genome sequence of Halorhodospira halophila SL1.</title>
        <authorList>
            <person name="Challacombe J.F."/>
            <person name="Majid S."/>
            <person name="Deole R."/>
            <person name="Brettin T.S."/>
            <person name="Bruce D."/>
            <person name="Delano S.F."/>
            <person name="Detter J.C."/>
            <person name="Gleasner C.D."/>
            <person name="Han C.S."/>
            <person name="Misra M."/>
            <person name="Reitenga K.G."/>
            <person name="Mikhailova N."/>
            <person name="Woyke T."/>
            <person name="Pitluck S."/>
            <person name="Nolan M."/>
            <person name="Land M.L."/>
            <person name="Saunders E."/>
            <person name="Tapia R."/>
            <person name="Lapidus A."/>
            <person name="Ivanova N."/>
            <person name="Hoff W.D."/>
        </authorList>
    </citation>
    <scope>NUCLEOTIDE SEQUENCE [LARGE SCALE GENOMIC DNA]</scope>
    <source>
        <strain evidence="6">DSM 244 / SL1</strain>
    </source>
</reference>
<dbReference type="OrthoDB" id="9775490at2"/>
<evidence type="ECO:0000256" key="3">
    <source>
        <dbReference type="ARBA" id="ARBA00022840"/>
    </source>
</evidence>
<dbReference type="PROSITE" id="PS50893">
    <property type="entry name" value="ABC_TRANSPORTER_2"/>
    <property type="match status" value="1"/>
</dbReference>
<dbReference type="EMBL" id="CP000544">
    <property type="protein sequence ID" value="ABM62542.1"/>
    <property type="molecule type" value="Genomic_DNA"/>
</dbReference>
<gene>
    <name evidence="5" type="ordered locus">Hhal_1778</name>
</gene>
<keyword evidence="1" id="KW-0813">Transport</keyword>
<dbReference type="Gene3D" id="3.40.50.300">
    <property type="entry name" value="P-loop containing nucleotide triphosphate hydrolases"/>
    <property type="match status" value="1"/>
</dbReference>
<dbReference type="InterPro" id="IPR027417">
    <property type="entry name" value="P-loop_NTPase"/>
</dbReference>
<feature type="domain" description="ABC transporter" evidence="4">
    <location>
        <begin position="4"/>
        <end position="235"/>
    </location>
</feature>
<dbReference type="Pfam" id="PF00005">
    <property type="entry name" value="ABC_tran"/>
    <property type="match status" value="1"/>
</dbReference>
<dbReference type="SUPFAM" id="SSF52540">
    <property type="entry name" value="P-loop containing nucleoside triphosphate hydrolases"/>
    <property type="match status" value="1"/>
</dbReference>
<dbReference type="InterPro" id="IPR003439">
    <property type="entry name" value="ABC_transporter-like_ATP-bd"/>
</dbReference>
<dbReference type="eggNOG" id="COG1131">
    <property type="taxonomic scope" value="Bacteria"/>
</dbReference>
<protein>
    <submittedName>
        <fullName evidence="5">ABC transporter related protein</fullName>
    </submittedName>
</protein>
<dbReference type="InterPro" id="IPR017871">
    <property type="entry name" value="ABC_transporter-like_CS"/>
</dbReference>
<dbReference type="GO" id="GO:0016887">
    <property type="term" value="F:ATP hydrolysis activity"/>
    <property type="evidence" value="ECO:0007669"/>
    <property type="project" value="InterPro"/>
</dbReference>
<dbReference type="PANTHER" id="PTHR42711">
    <property type="entry name" value="ABC TRANSPORTER ATP-BINDING PROTEIN"/>
    <property type="match status" value="1"/>
</dbReference>
<dbReference type="SMART" id="SM00382">
    <property type="entry name" value="AAA"/>
    <property type="match status" value="1"/>
</dbReference>
<evidence type="ECO:0000256" key="1">
    <source>
        <dbReference type="ARBA" id="ARBA00022448"/>
    </source>
</evidence>
<evidence type="ECO:0000313" key="5">
    <source>
        <dbReference type="EMBL" id="ABM62542.1"/>
    </source>
</evidence>
<dbReference type="AlphaFoldDB" id="A1WXY0"/>
<keyword evidence="6" id="KW-1185">Reference proteome</keyword>
<keyword evidence="2" id="KW-0547">Nucleotide-binding</keyword>
<dbReference type="InterPro" id="IPR050763">
    <property type="entry name" value="ABC_transporter_ATP-binding"/>
</dbReference>
<dbReference type="Proteomes" id="UP000000647">
    <property type="component" value="Chromosome"/>
</dbReference>
<evidence type="ECO:0000256" key="2">
    <source>
        <dbReference type="ARBA" id="ARBA00022741"/>
    </source>
</evidence>
<dbReference type="KEGG" id="hha:Hhal_1778"/>
<name>A1WXY0_HALHL</name>
<dbReference type="PROSITE" id="PS00211">
    <property type="entry name" value="ABC_TRANSPORTER_1"/>
    <property type="match status" value="1"/>
</dbReference>
<dbReference type="STRING" id="349124.Hhal_1778"/>
<organism evidence="5 6">
    <name type="scientific">Halorhodospira halophila (strain DSM 244 / SL1)</name>
    <name type="common">Ectothiorhodospira halophila (strain DSM 244 / SL1)</name>
    <dbReference type="NCBI Taxonomy" id="349124"/>
    <lineage>
        <taxon>Bacteria</taxon>
        <taxon>Pseudomonadati</taxon>
        <taxon>Pseudomonadota</taxon>
        <taxon>Gammaproteobacteria</taxon>
        <taxon>Chromatiales</taxon>
        <taxon>Ectothiorhodospiraceae</taxon>
        <taxon>Halorhodospira</taxon>
    </lineage>
</organism>